<protein>
    <submittedName>
        <fullName evidence="1">Uncharacterized protein</fullName>
    </submittedName>
</protein>
<dbReference type="Proteomes" id="UP000053097">
    <property type="component" value="Unassembled WGS sequence"/>
</dbReference>
<keyword evidence="2" id="KW-1185">Reference proteome</keyword>
<evidence type="ECO:0000313" key="2">
    <source>
        <dbReference type="Proteomes" id="UP000053097"/>
    </source>
</evidence>
<proteinExistence type="predicted"/>
<gene>
    <name evidence="1" type="ORF">X777_11195</name>
</gene>
<name>A0A026W5S3_OOCBI</name>
<sequence length="94" mass="11173">MEIRRCYRGTCLTDDGVRLYGRRRMNEDQGIVQRHIVTSILWFHELKLDFERARALSCRHTVIVGQVRTYTHRRGTYGIQLKDIVPPVRNPTFE</sequence>
<dbReference type="EMBL" id="KK107459">
    <property type="protein sequence ID" value="EZA50384.1"/>
    <property type="molecule type" value="Genomic_DNA"/>
</dbReference>
<dbReference type="AlphaFoldDB" id="A0A026W5S3"/>
<organism evidence="1 2">
    <name type="scientific">Ooceraea biroi</name>
    <name type="common">Clonal raider ant</name>
    <name type="synonym">Cerapachys biroi</name>
    <dbReference type="NCBI Taxonomy" id="2015173"/>
    <lineage>
        <taxon>Eukaryota</taxon>
        <taxon>Metazoa</taxon>
        <taxon>Ecdysozoa</taxon>
        <taxon>Arthropoda</taxon>
        <taxon>Hexapoda</taxon>
        <taxon>Insecta</taxon>
        <taxon>Pterygota</taxon>
        <taxon>Neoptera</taxon>
        <taxon>Endopterygota</taxon>
        <taxon>Hymenoptera</taxon>
        <taxon>Apocrita</taxon>
        <taxon>Aculeata</taxon>
        <taxon>Formicoidea</taxon>
        <taxon>Formicidae</taxon>
        <taxon>Dorylinae</taxon>
        <taxon>Ooceraea</taxon>
    </lineage>
</organism>
<evidence type="ECO:0000313" key="1">
    <source>
        <dbReference type="EMBL" id="EZA50384.1"/>
    </source>
</evidence>
<reference evidence="1 2" key="1">
    <citation type="journal article" date="2014" name="Curr. Biol.">
        <title>The genome of the clonal raider ant Cerapachys biroi.</title>
        <authorList>
            <person name="Oxley P.R."/>
            <person name="Ji L."/>
            <person name="Fetter-Pruneda I."/>
            <person name="McKenzie S.K."/>
            <person name="Li C."/>
            <person name="Hu H."/>
            <person name="Zhang G."/>
            <person name="Kronauer D.J."/>
        </authorList>
    </citation>
    <scope>NUCLEOTIDE SEQUENCE [LARGE SCALE GENOMIC DNA]</scope>
</reference>
<accession>A0A026W5S3</accession>